<evidence type="ECO:0000313" key="3">
    <source>
        <dbReference type="Proteomes" id="UP000195106"/>
    </source>
</evidence>
<name>A0A251XUC7_9MICO</name>
<dbReference type="EMBL" id="MDHJ01000001">
    <property type="protein sequence ID" value="OUE08748.1"/>
    <property type="molecule type" value="Genomic_DNA"/>
</dbReference>
<dbReference type="AlphaFoldDB" id="A0A251XUC7"/>
<dbReference type="Proteomes" id="UP000195106">
    <property type="component" value="Unassembled WGS sequence"/>
</dbReference>
<reference evidence="2 3" key="1">
    <citation type="submission" date="2016-08" db="EMBL/GenBank/DDBJ databases">
        <title>Genome sequence of Clavibacter michiganensis spp. strain CASJ009.</title>
        <authorList>
            <person name="Thapa S.P."/>
            <person name="Coaker G."/>
        </authorList>
    </citation>
    <scope>NUCLEOTIDE SEQUENCE [LARGE SCALE GENOMIC DNA]</scope>
    <source>
        <strain evidence="2">CASJ009</strain>
    </source>
</reference>
<evidence type="ECO:0000313" key="2">
    <source>
        <dbReference type="EMBL" id="OUE08748.1"/>
    </source>
</evidence>
<accession>A0A251XUC7</accession>
<organism evidence="2 3">
    <name type="scientific">Clavibacter michiganensis</name>
    <dbReference type="NCBI Taxonomy" id="28447"/>
    <lineage>
        <taxon>Bacteria</taxon>
        <taxon>Bacillati</taxon>
        <taxon>Actinomycetota</taxon>
        <taxon>Actinomycetes</taxon>
        <taxon>Micrococcales</taxon>
        <taxon>Microbacteriaceae</taxon>
        <taxon>Clavibacter</taxon>
    </lineage>
</organism>
<evidence type="ECO:0000256" key="1">
    <source>
        <dbReference type="SAM" id="MobiDB-lite"/>
    </source>
</evidence>
<feature type="region of interest" description="Disordered" evidence="1">
    <location>
        <begin position="293"/>
        <end position="324"/>
    </location>
</feature>
<proteinExistence type="predicted"/>
<gene>
    <name evidence="2" type="ORF">CMsap09_07355</name>
</gene>
<sequence>MLEVRGGDLDDLGARLLEERERLAESLRDAGLEALAVQLLHDADAEALHGPVPLAGARRLGEGGPGVGEGRGVAGVVPADDVVHERGVEHRAGHGADLVEARRERDGAVAADAAVGGLDADGAGHGGGLPDGAARVGAERDGRLERGDRGRGSAARAAGDAVEVPRVVGGPEGGVLGGGAHGELVHVGLAQRHEARGAEAPHDGGVVGRGPALQHARAGGGRHVDGAEDVLDGDGDAREGAERSAVGALGVDLGGAPERRLPGDVEERADVAVHLVDAVEVRAHGVHARHVARGEPVGEGGGAEAREVVGHGAPTALRRGWPTP</sequence>
<comment type="caution">
    <text evidence="2">The sequence shown here is derived from an EMBL/GenBank/DDBJ whole genome shotgun (WGS) entry which is preliminary data.</text>
</comment>
<protein>
    <submittedName>
        <fullName evidence="2">Uncharacterized protein</fullName>
    </submittedName>
</protein>